<dbReference type="EMBL" id="LFWV01000001">
    <property type="protein sequence ID" value="KON32460.1"/>
    <property type="molecule type" value="Genomic_DNA"/>
</dbReference>
<dbReference type="SUPFAM" id="SSF54814">
    <property type="entry name" value="Prokaryotic type KH domain (KH-domain type II)"/>
    <property type="match status" value="1"/>
</dbReference>
<dbReference type="CDD" id="cd02411">
    <property type="entry name" value="KH-II_30S_S3_arch"/>
    <property type="match status" value="1"/>
</dbReference>
<dbReference type="AlphaFoldDB" id="A0A0M0BVT9"/>
<dbReference type="InterPro" id="IPR027488">
    <property type="entry name" value="Ribosomal_uS3_arc"/>
</dbReference>
<sequence>MSIVKRFITESIKKTEIDEFLQKKLERAGYGGVDLSKTPLGTHVVIYAMRPGIVIGRGGETIKDLAIILEEEFNLANPQISVSEIEVPEFNAFVIASRVASALQRGVHFRRAGFWALNQVMEAGALGAEIVISGKLRTERARFEKFRAGYFPRCGDAALKYMKKAEAHVQLKPGIIGVRVKIMPPDAQFPDKIQVTQELPPEEIEEEIEVPEETPEQEVKVEELPEETTKSTEEKAEAEVAVKKEAPVEEPTVEEKVEVSAEATEEAFEETAAEPVGETQAENLEKPATKAEVKE</sequence>
<dbReference type="PROSITE" id="PS50823">
    <property type="entry name" value="KH_TYPE_2"/>
    <property type="match status" value="1"/>
</dbReference>
<organism evidence="9 10">
    <name type="scientific">miscellaneous Crenarchaeota group-1 archaeon SG8-32-3</name>
    <dbReference type="NCBI Taxonomy" id="1685125"/>
    <lineage>
        <taxon>Archaea</taxon>
        <taxon>Candidatus Bathyarchaeota</taxon>
        <taxon>MCG-1</taxon>
    </lineage>
</organism>
<comment type="similarity">
    <text evidence="1 6">Belongs to the universal ribosomal protein uS3 family.</text>
</comment>
<dbReference type="GO" id="GO:0003735">
    <property type="term" value="F:structural constituent of ribosome"/>
    <property type="evidence" value="ECO:0007669"/>
    <property type="project" value="UniProtKB-UniRule"/>
</dbReference>
<evidence type="ECO:0000256" key="6">
    <source>
        <dbReference type="HAMAP-Rule" id="MF_01309"/>
    </source>
</evidence>
<comment type="function">
    <text evidence="6">Binds the lower part of the 30S subunit head.</text>
</comment>
<dbReference type="InterPro" id="IPR001351">
    <property type="entry name" value="Ribosomal_uS3_C"/>
</dbReference>
<protein>
    <recommendedName>
        <fullName evidence="6">Small ribosomal subunit protein uS3</fullName>
    </recommendedName>
</protein>
<proteinExistence type="inferred from homology"/>
<dbReference type="GO" id="GO:0022627">
    <property type="term" value="C:cytosolic small ribosomal subunit"/>
    <property type="evidence" value="ECO:0007669"/>
    <property type="project" value="UniProtKB-UniRule"/>
</dbReference>
<dbReference type="InterPro" id="IPR015946">
    <property type="entry name" value="KH_dom-like_a/b"/>
</dbReference>
<evidence type="ECO:0000259" key="8">
    <source>
        <dbReference type="PROSITE" id="PS50823"/>
    </source>
</evidence>
<dbReference type="InterPro" id="IPR036419">
    <property type="entry name" value="Ribosomal_S3_C_sf"/>
</dbReference>
<evidence type="ECO:0000313" key="9">
    <source>
        <dbReference type="EMBL" id="KON32460.1"/>
    </source>
</evidence>
<evidence type="ECO:0000256" key="2">
    <source>
        <dbReference type="ARBA" id="ARBA00022730"/>
    </source>
</evidence>
<dbReference type="PANTHER" id="PTHR11760:SF32">
    <property type="entry name" value="SMALL RIBOSOMAL SUBUNIT PROTEIN US3"/>
    <property type="match status" value="1"/>
</dbReference>
<keyword evidence="4 6" id="KW-0689">Ribosomal protein</keyword>
<dbReference type="NCBIfam" id="NF003219">
    <property type="entry name" value="PRK04191.1"/>
    <property type="match status" value="1"/>
</dbReference>
<keyword evidence="2 6" id="KW-0699">rRNA-binding</keyword>
<evidence type="ECO:0000256" key="7">
    <source>
        <dbReference type="SAM" id="MobiDB-lite"/>
    </source>
</evidence>
<dbReference type="InterPro" id="IPR057258">
    <property type="entry name" value="Ribosomal_uS3"/>
</dbReference>
<evidence type="ECO:0000256" key="3">
    <source>
        <dbReference type="ARBA" id="ARBA00022884"/>
    </source>
</evidence>
<accession>A0A0M0BVT9</accession>
<keyword evidence="5 6" id="KW-0687">Ribonucleoprotein</keyword>
<comment type="caution">
    <text evidence="9">The sequence shown here is derived from an EMBL/GenBank/DDBJ whole genome shotgun (WGS) entry which is preliminary data.</text>
</comment>
<keyword evidence="3 6" id="KW-0694">RNA-binding</keyword>
<dbReference type="HAMAP" id="MF_01309_A">
    <property type="entry name" value="Ribosomal_uS3_A"/>
    <property type="match status" value="1"/>
</dbReference>
<dbReference type="Gene3D" id="3.30.300.20">
    <property type="match status" value="1"/>
</dbReference>
<evidence type="ECO:0000256" key="1">
    <source>
        <dbReference type="ARBA" id="ARBA00010761"/>
    </source>
</evidence>
<gene>
    <name evidence="6" type="primary">rps3</name>
    <name evidence="9" type="ORF">AC478_00070</name>
</gene>
<dbReference type="SUPFAM" id="SSF54821">
    <property type="entry name" value="Ribosomal protein S3 C-terminal domain"/>
    <property type="match status" value="1"/>
</dbReference>
<evidence type="ECO:0000313" key="10">
    <source>
        <dbReference type="Proteomes" id="UP000054016"/>
    </source>
</evidence>
<dbReference type="Pfam" id="PF07650">
    <property type="entry name" value="KH_2"/>
    <property type="match status" value="1"/>
</dbReference>
<dbReference type="Gene3D" id="3.30.1140.32">
    <property type="entry name" value="Ribosomal protein S3, C-terminal domain"/>
    <property type="match status" value="1"/>
</dbReference>
<feature type="compositionally biased region" description="Acidic residues" evidence="7">
    <location>
        <begin position="263"/>
        <end position="272"/>
    </location>
</feature>
<dbReference type="Pfam" id="PF00189">
    <property type="entry name" value="Ribosomal_S3_C"/>
    <property type="match status" value="1"/>
</dbReference>
<dbReference type="FunFam" id="3.30.300.20:FF:000001">
    <property type="entry name" value="30S ribosomal protein S3"/>
    <property type="match status" value="1"/>
</dbReference>
<dbReference type="InterPro" id="IPR005703">
    <property type="entry name" value="Ribosomal_uS3_euk/arc"/>
</dbReference>
<dbReference type="InterPro" id="IPR004044">
    <property type="entry name" value="KH_dom_type_2"/>
</dbReference>
<comment type="subunit">
    <text evidence="6">Part of the 30S ribosomal subunit.</text>
</comment>
<dbReference type="PANTHER" id="PTHR11760">
    <property type="entry name" value="30S/40S RIBOSOMAL PROTEIN S3"/>
    <property type="match status" value="1"/>
</dbReference>
<dbReference type="NCBIfam" id="TIGR01008">
    <property type="entry name" value="uS3_euk_arch"/>
    <property type="match status" value="1"/>
</dbReference>
<feature type="compositionally biased region" description="Basic and acidic residues" evidence="7">
    <location>
        <begin position="283"/>
        <end position="295"/>
    </location>
</feature>
<dbReference type="Proteomes" id="UP000054016">
    <property type="component" value="Unassembled WGS sequence"/>
</dbReference>
<evidence type="ECO:0000256" key="5">
    <source>
        <dbReference type="ARBA" id="ARBA00023274"/>
    </source>
</evidence>
<dbReference type="InterPro" id="IPR004087">
    <property type="entry name" value="KH_dom"/>
</dbReference>
<dbReference type="InterPro" id="IPR009019">
    <property type="entry name" value="KH_sf_prok-type"/>
</dbReference>
<dbReference type="GO" id="GO:0019843">
    <property type="term" value="F:rRNA binding"/>
    <property type="evidence" value="ECO:0007669"/>
    <property type="project" value="UniProtKB-UniRule"/>
</dbReference>
<feature type="region of interest" description="Disordered" evidence="7">
    <location>
        <begin position="206"/>
        <end position="295"/>
    </location>
</feature>
<feature type="domain" description="KH type-2" evidence="8">
    <location>
        <begin position="17"/>
        <end position="86"/>
    </location>
</feature>
<dbReference type="SMART" id="SM00322">
    <property type="entry name" value="KH"/>
    <property type="match status" value="1"/>
</dbReference>
<feature type="compositionally biased region" description="Acidic residues" evidence="7">
    <location>
        <begin position="206"/>
        <end position="216"/>
    </location>
</feature>
<dbReference type="GO" id="GO:0006412">
    <property type="term" value="P:translation"/>
    <property type="evidence" value="ECO:0007669"/>
    <property type="project" value="UniProtKB-UniRule"/>
</dbReference>
<feature type="compositionally biased region" description="Basic and acidic residues" evidence="7">
    <location>
        <begin position="217"/>
        <end position="259"/>
    </location>
</feature>
<evidence type="ECO:0000256" key="4">
    <source>
        <dbReference type="ARBA" id="ARBA00022980"/>
    </source>
</evidence>
<name>A0A0M0BVT9_9ARCH</name>
<reference evidence="10" key="1">
    <citation type="submission" date="2015-06" db="EMBL/GenBank/DDBJ databases">
        <title>New insights into the roles of widespread benthic archaea in carbon and nitrogen cycling.</title>
        <authorList>
            <person name="Lazar C.S."/>
            <person name="Baker B.J."/>
            <person name="Seitz K.W."/>
            <person name="Hyde A.S."/>
            <person name="Dick G.J."/>
            <person name="Hinrichs K.-U."/>
            <person name="Teske A.P."/>
        </authorList>
    </citation>
    <scope>NUCLEOTIDE SEQUENCE [LARGE SCALE GENOMIC DNA]</scope>
</reference>